<dbReference type="CDD" id="cd00067">
    <property type="entry name" value="GAL4"/>
    <property type="match status" value="1"/>
</dbReference>
<dbReference type="Gene3D" id="4.10.240.10">
    <property type="entry name" value="Zn(2)-C6 fungal-type DNA-binding domain"/>
    <property type="match status" value="1"/>
</dbReference>
<dbReference type="InterPro" id="IPR036864">
    <property type="entry name" value="Zn2-C6_fun-type_DNA-bd_sf"/>
</dbReference>
<keyword evidence="4" id="KW-0804">Transcription</keyword>
<dbReference type="GeneID" id="300578065"/>
<evidence type="ECO:0000256" key="3">
    <source>
        <dbReference type="ARBA" id="ARBA00023015"/>
    </source>
</evidence>
<dbReference type="SMART" id="SM00066">
    <property type="entry name" value="GAL4"/>
    <property type="match status" value="1"/>
</dbReference>
<dbReference type="Proteomes" id="UP001642720">
    <property type="component" value="Unassembled WGS sequence"/>
</dbReference>
<evidence type="ECO:0000256" key="6">
    <source>
        <dbReference type="SAM" id="MobiDB-lite"/>
    </source>
</evidence>
<reference evidence="8 9" key="1">
    <citation type="submission" date="2018-01" db="EMBL/GenBank/DDBJ databases">
        <title>Genome characterization of the sugarcane-associated fungus Trichoderma ghanense CCMA-1212 and their application in lignocelulose bioconversion.</title>
        <authorList>
            <person name="Steindorff A.S."/>
            <person name="Mendes T.D."/>
            <person name="Vilela E.S.D."/>
            <person name="Rodrigues D.S."/>
            <person name="Formighieri E.F."/>
            <person name="Melo I.S."/>
            <person name="Favaro L.C.L."/>
        </authorList>
    </citation>
    <scope>NUCLEOTIDE SEQUENCE [LARGE SCALE GENOMIC DNA]</scope>
    <source>
        <strain evidence="8 9">CCMA-1212</strain>
    </source>
</reference>
<keyword evidence="3" id="KW-0805">Transcription regulation</keyword>
<evidence type="ECO:0000313" key="8">
    <source>
        <dbReference type="EMBL" id="TFB01577.1"/>
    </source>
</evidence>
<dbReference type="PROSITE" id="PS50048">
    <property type="entry name" value="ZN2_CY6_FUNGAL_2"/>
    <property type="match status" value="1"/>
</dbReference>
<feature type="region of interest" description="Disordered" evidence="6">
    <location>
        <begin position="94"/>
        <end position="115"/>
    </location>
</feature>
<proteinExistence type="predicted"/>
<dbReference type="PROSITE" id="PS00463">
    <property type="entry name" value="ZN2_CY6_FUNGAL_1"/>
    <property type="match status" value="1"/>
</dbReference>
<dbReference type="InterPro" id="IPR001138">
    <property type="entry name" value="Zn2Cys6_DnaBD"/>
</dbReference>
<dbReference type="EMBL" id="PPTA01000008">
    <property type="protein sequence ID" value="TFB01577.1"/>
    <property type="molecule type" value="Genomic_DNA"/>
</dbReference>
<dbReference type="RefSeq" id="XP_073557778.1">
    <property type="nucleotide sequence ID" value="XM_073703615.1"/>
</dbReference>
<evidence type="ECO:0000256" key="1">
    <source>
        <dbReference type="ARBA" id="ARBA00022723"/>
    </source>
</evidence>
<evidence type="ECO:0000259" key="7">
    <source>
        <dbReference type="PROSITE" id="PS50048"/>
    </source>
</evidence>
<feature type="compositionally biased region" description="Low complexity" evidence="6">
    <location>
        <begin position="98"/>
        <end position="111"/>
    </location>
</feature>
<dbReference type="SUPFAM" id="SSF57701">
    <property type="entry name" value="Zn2/Cys6 DNA-binding domain"/>
    <property type="match status" value="1"/>
</dbReference>
<evidence type="ECO:0000256" key="5">
    <source>
        <dbReference type="ARBA" id="ARBA00023242"/>
    </source>
</evidence>
<evidence type="ECO:0000256" key="2">
    <source>
        <dbReference type="ARBA" id="ARBA00022833"/>
    </source>
</evidence>
<feature type="domain" description="Zn(2)-C6 fungal-type" evidence="7">
    <location>
        <begin position="12"/>
        <end position="42"/>
    </location>
</feature>
<gene>
    <name evidence="8" type="ORF">CCMA1212_006392</name>
</gene>
<accession>A0ABY2H239</accession>
<sequence length="523" mass="56702">MAQNMPLSRKKSCVQCRRAKTRCTLTLPRCSRCTSKSLPCEYTGAAVPRMAPYSVLPVQATPATHSDTLQHAGDLRALAGQAAAPGYAVMESLGTVPSSSSASASASSSSAGQMATPLHSARADWPPLHVEFAPEPSHPATLDTFAMNLISPCQNILPLLNTITMNPPSSPDDEDTLLRNPVTGSGTQSDFLLHDKTSRILTKRRALTASSVLATRAILGQVCSYPAMLVSGHALPPFIHSRCSLDDDLTHDCAREGRHGCLGTTLGVCASLVGMWMDRTAVNSSFVWGTIYNEVARIRREHESFDTETMLESIQALTVYMLLQAQDTETLVKNNVKLLLITISELGPKLHFGLEYNTFIDTLESPLCRPTWVLYESARRTLCLLYIIEMFLEINLRPISALCCQSFAATPLPCIRDLWEVPSTYDWSRRYAAFLRGRSVAKILTLRDYMLAQQHLSPGELLLDGGAGLDGGSSGSGGSGLVTKDVMRWCEGMDSFGMLVSLAATLVKYDLAPAVVGNGPRMA</sequence>
<dbReference type="PANTHER" id="PTHR47660">
    <property type="entry name" value="TRANSCRIPTION FACTOR WITH C2H2 AND ZN(2)-CYS(6) DNA BINDING DOMAIN (EUROFUNG)-RELATED-RELATED"/>
    <property type="match status" value="1"/>
</dbReference>
<protein>
    <recommendedName>
        <fullName evidence="7">Zn(2)-C6 fungal-type domain-containing protein</fullName>
    </recommendedName>
</protein>
<evidence type="ECO:0000313" key="9">
    <source>
        <dbReference type="Proteomes" id="UP001642720"/>
    </source>
</evidence>
<name>A0ABY2H239_9HYPO</name>
<keyword evidence="9" id="KW-1185">Reference proteome</keyword>
<dbReference type="PANTHER" id="PTHR47660:SF3">
    <property type="entry name" value="FINGER DOMAIN PROTEIN, PUTATIVE (AFU_ORTHOLOGUE AFUA_4G03310)-RELATED"/>
    <property type="match status" value="1"/>
</dbReference>
<keyword evidence="1" id="KW-0479">Metal-binding</keyword>
<dbReference type="Pfam" id="PF00172">
    <property type="entry name" value="Zn_clus"/>
    <property type="match status" value="1"/>
</dbReference>
<keyword evidence="5" id="KW-0539">Nucleus</keyword>
<keyword evidence="2" id="KW-0862">Zinc</keyword>
<evidence type="ECO:0000256" key="4">
    <source>
        <dbReference type="ARBA" id="ARBA00023163"/>
    </source>
</evidence>
<comment type="caution">
    <text evidence="8">The sequence shown here is derived from an EMBL/GenBank/DDBJ whole genome shotgun (WGS) entry which is preliminary data.</text>
</comment>
<organism evidence="8 9">
    <name type="scientific">Trichoderma ghanense</name>
    <dbReference type="NCBI Taxonomy" id="65468"/>
    <lineage>
        <taxon>Eukaryota</taxon>
        <taxon>Fungi</taxon>
        <taxon>Dikarya</taxon>
        <taxon>Ascomycota</taxon>
        <taxon>Pezizomycotina</taxon>
        <taxon>Sordariomycetes</taxon>
        <taxon>Hypocreomycetidae</taxon>
        <taxon>Hypocreales</taxon>
        <taxon>Hypocreaceae</taxon>
        <taxon>Trichoderma</taxon>
    </lineage>
</organism>